<dbReference type="EC" id="3.4.11.9" evidence="5"/>
<evidence type="ECO:0000256" key="7">
    <source>
        <dbReference type="ARBA" id="ARBA00022670"/>
    </source>
</evidence>
<organism evidence="15 16">
    <name type="scientific">Aureobasidium pullulans</name>
    <name type="common">Black yeast</name>
    <name type="synonym">Pullularia pullulans</name>
    <dbReference type="NCBI Taxonomy" id="5580"/>
    <lineage>
        <taxon>Eukaryota</taxon>
        <taxon>Fungi</taxon>
        <taxon>Dikarya</taxon>
        <taxon>Ascomycota</taxon>
        <taxon>Pezizomycotina</taxon>
        <taxon>Dothideomycetes</taxon>
        <taxon>Dothideomycetidae</taxon>
        <taxon>Dothideales</taxon>
        <taxon>Saccotheciaceae</taxon>
        <taxon>Aureobasidium</taxon>
    </lineage>
</organism>
<keyword evidence="7" id="KW-0645">Protease</keyword>
<protein>
    <recommendedName>
        <fullName evidence="5">Xaa-Pro aminopeptidase</fullName>
        <ecNumber evidence="5">3.4.11.9</ecNumber>
    </recommendedName>
    <alternativeName>
        <fullName evidence="12">Aminoacylproline aminopeptidase</fullName>
    </alternativeName>
    <alternativeName>
        <fullName evidence="13">Prolidase</fullName>
    </alternativeName>
</protein>
<evidence type="ECO:0000256" key="13">
    <source>
        <dbReference type="ARBA" id="ARBA00032413"/>
    </source>
</evidence>
<dbReference type="EMBL" id="QZAJ01000163">
    <property type="protein sequence ID" value="THW15414.1"/>
    <property type="molecule type" value="Genomic_DNA"/>
</dbReference>
<comment type="catalytic activity">
    <reaction evidence="1">
        <text>Release of any N-terminal amino acid, including proline, that is linked to proline, even from a dipeptide or tripeptide.</text>
        <dbReference type="EC" id="3.4.11.9"/>
    </reaction>
</comment>
<evidence type="ECO:0000259" key="14">
    <source>
        <dbReference type="SMART" id="SM01011"/>
    </source>
</evidence>
<name>A0A4V4IBG2_AURPU</name>
<dbReference type="InterPro" id="IPR036005">
    <property type="entry name" value="Creatinase/aminopeptidase-like"/>
</dbReference>
<evidence type="ECO:0000256" key="2">
    <source>
        <dbReference type="ARBA" id="ARBA00001936"/>
    </source>
</evidence>
<dbReference type="Proteomes" id="UP000308014">
    <property type="component" value="Unassembled WGS sequence"/>
</dbReference>
<dbReference type="InterPro" id="IPR007865">
    <property type="entry name" value="Aminopep_P_N"/>
</dbReference>
<dbReference type="GO" id="GO:0006508">
    <property type="term" value="P:proteolysis"/>
    <property type="evidence" value="ECO:0007669"/>
    <property type="project" value="UniProtKB-KW"/>
</dbReference>
<keyword evidence="9" id="KW-0378">Hydrolase</keyword>
<dbReference type="PANTHER" id="PTHR43226:SF3">
    <property type="entry name" value="XAA-PRO AMINOPEPTIDASE AN0832-RELATED"/>
    <property type="match status" value="1"/>
</dbReference>
<accession>A0A4V4IBG2</accession>
<proteinExistence type="inferred from homology"/>
<dbReference type="SMART" id="SM01011">
    <property type="entry name" value="AMP_N"/>
    <property type="match status" value="1"/>
</dbReference>
<evidence type="ECO:0000256" key="9">
    <source>
        <dbReference type="ARBA" id="ARBA00022801"/>
    </source>
</evidence>
<evidence type="ECO:0000256" key="3">
    <source>
        <dbReference type="ARBA" id="ARBA00002443"/>
    </source>
</evidence>
<keyword evidence="10" id="KW-0482">Metalloprotease</keyword>
<reference evidence="15 16" key="1">
    <citation type="submission" date="2018-10" db="EMBL/GenBank/DDBJ databases">
        <title>Fifty Aureobasidium pullulans genomes reveal a recombining polyextremotolerant generalist.</title>
        <authorList>
            <person name="Gostincar C."/>
            <person name="Turk M."/>
            <person name="Zajc J."/>
            <person name="Gunde-Cimerman N."/>
        </authorList>
    </citation>
    <scope>NUCLEOTIDE SEQUENCE [LARGE SCALE GENOMIC DNA]</scope>
    <source>
        <strain evidence="15 16">EXF-11318</strain>
    </source>
</reference>
<feature type="domain" description="Aminopeptidase P N-terminal" evidence="14">
    <location>
        <begin position="43"/>
        <end position="174"/>
    </location>
</feature>
<evidence type="ECO:0000256" key="12">
    <source>
        <dbReference type="ARBA" id="ARBA00030849"/>
    </source>
</evidence>
<evidence type="ECO:0000256" key="8">
    <source>
        <dbReference type="ARBA" id="ARBA00022723"/>
    </source>
</evidence>
<dbReference type="GO" id="GO:0030145">
    <property type="term" value="F:manganese ion binding"/>
    <property type="evidence" value="ECO:0007669"/>
    <property type="project" value="InterPro"/>
</dbReference>
<comment type="function">
    <text evidence="3">Catalyzes the removal of a penultimate prolyl residue from the N-termini of peptides.</text>
</comment>
<dbReference type="SUPFAM" id="SSF55920">
    <property type="entry name" value="Creatinase/aminopeptidase"/>
    <property type="match status" value="1"/>
</dbReference>
<evidence type="ECO:0000256" key="6">
    <source>
        <dbReference type="ARBA" id="ARBA00022438"/>
    </source>
</evidence>
<evidence type="ECO:0000256" key="5">
    <source>
        <dbReference type="ARBA" id="ARBA00012574"/>
    </source>
</evidence>
<comment type="cofactor">
    <cofactor evidence="2">
        <name>Mn(2+)</name>
        <dbReference type="ChEBI" id="CHEBI:29035"/>
    </cofactor>
</comment>
<keyword evidence="11" id="KW-0464">Manganese</keyword>
<sequence>MRASQHIPSQSVGFSSRNRDAPNVPAFCGLNIAVKTTSKLDKYPAKQHALRVAQALNVDQGLIYLSGTQTVNWPDSDQPRAFRQARYFLYLSGCGESDCFLTYDIASDKLVLWLAEIDPRKVVWTGRGSNVQEALDKYDIDEARFTPSLEHFLKKWASQDEGKLYLLHPNDALAKRFSSRINTKDLQPAMDKCRVIKDSHEVSLVKKANQISAAAHEMVLRKLRSFKNEAQVEAEILEVCVAHGAKHQAYDIIAGSGSNAAVLHYTKNDEDFGDREMMCLDAGAEWQGYAADVTRTFPLSGNWPSTESKQIYDLVQRMQTKCMNMLGPGKRFVDAQYLAHMVAIEGLLELGIFHNGSKMDIYKAGTSVAFFPHGLGHHMGLEVHDVSTVLTKSSATHADNGVASEVFSPTQLRNRRVLSRQQIIQHIPNAETHEELKSLSANIVPEVWTSALSETSAPGLQPGMVITCEPGIYFNREALETVFLPSPVHSKYINKSVLERFMPVGGVRIEDDLLITENGWENLTTAAKGEAALKIIREVASIDSVIVSASLRTARARSKALCISTDQTTPGMAVGDGEK</sequence>
<dbReference type="InterPro" id="IPR000994">
    <property type="entry name" value="Pept_M24"/>
</dbReference>
<dbReference type="PANTHER" id="PTHR43226">
    <property type="entry name" value="XAA-PRO AMINOPEPTIDASE 3"/>
    <property type="match status" value="1"/>
</dbReference>
<evidence type="ECO:0000256" key="11">
    <source>
        <dbReference type="ARBA" id="ARBA00023211"/>
    </source>
</evidence>
<dbReference type="Pfam" id="PF05195">
    <property type="entry name" value="AMP_N"/>
    <property type="match status" value="1"/>
</dbReference>
<dbReference type="AlphaFoldDB" id="A0A4V4IBG2"/>
<keyword evidence="6 15" id="KW-0031">Aminopeptidase</keyword>
<evidence type="ECO:0000313" key="16">
    <source>
        <dbReference type="Proteomes" id="UP000308014"/>
    </source>
</evidence>
<dbReference type="Gene3D" id="3.40.350.10">
    <property type="entry name" value="Creatinase/prolidase N-terminal domain"/>
    <property type="match status" value="1"/>
</dbReference>
<dbReference type="InterPro" id="IPR052433">
    <property type="entry name" value="X-Pro_dipept-like"/>
</dbReference>
<dbReference type="InterPro" id="IPR029149">
    <property type="entry name" value="Creatin/AminoP/Spt16_N"/>
</dbReference>
<dbReference type="CDD" id="cd01087">
    <property type="entry name" value="Prolidase"/>
    <property type="match status" value="1"/>
</dbReference>
<evidence type="ECO:0000256" key="1">
    <source>
        <dbReference type="ARBA" id="ARBA00001424"/>
    </source>
</evidence>
<evidence type="ECO:0000256" key="4">
    <source>
        <dbReference type="ARBA" id="ARBA00008766"/>
    </source>
</evidence>
<evidence type="ECO:0000256" key="10">
    <source>
        <dbReference type="ARBA" id="ARBA00023049"/>
    </source>
</evidence>
<dbReference type="SUPFAM" id="SSF53092">
    <property type="entry name" value="Creatinase/prolidase N-terminal domain"/>
    <property type="match status" value="1"/>
</dbReference>
<comment type="caution">
    <text evidence="15">The sequence shown here is derived from an EMBL/GenBank/DDBJ whole genome shotgun (WGS) entry which is preliminary data.</text>
</comment>
<dbReference type="Pfam" id="PF00557">
    <property type="entry name" value="Peptidase_M24"/>
    <property type="match status" value="2"/>
</dbReference>
<dbReference type="GO" id="GO:0070006">
    <property type="term" value="F:metalloaminopeptidase activity"/>
    <property type="evidence" value="ECO:0007669"/>
    <property type="project" value="InterPro"/>
</dbReference>
<dbReference type="Gene3D" id="3.90.230.10">
    <property type="entry name" value="Creatinase/methionine aminopeptidase superfamily"/>
    <property type="match status" value="1"/>
</dbReference>
<gene>
    <name evidence="15" type="ORF">D6D24_04967</name>
</gene>
<comment type="similarity">
    <text evidence="4">Belongs to the peptidase M24B family.</text>
</comment>
<keyword evidence="8" id="KW-0479">Metal-binding</keyword>
<evidence type="ECO:0000313" key="15">
    <source>
        <dbReference type="EMBL" id="THW15414.1"/>
    </source>
</evidence>